<dbReference type="RefSeq" id="WP_162952644.1">
    <property type="nucleotide sequence ID" value="NZ_CP032698.1"/>
</dbReference>
<name>A0A387HNJ9_9ACTN</name>
<keyword evidence="2" id="KW-0812">Transmembrane</keyword>
<sequence length="293" mass="31835">METPHPGPPADVAAPVSAGWRLLVVPSRTRELAVALGSSIMVPSAIAAPLLLVALVVAVISGSAFMWGFFWVLLVLTVVTVVLLAAAMVFVTLSTRVRWVELQPLGTPAQVVIARFLRSSPLAMADLRRVVVIERLSLGQRQSIKVVLHTRGETVECEPGMSAPLSRVDAQALTDWLTEQLGPVQVVVERRTEVRRDFVRPDEWWTPSRTAELWQVPVDEVAGIAAQHGVEAYGYTPRAHALYSPGTSAIVYDPGRAYEVAEELRAARARGRARAANRRAAPGRAENDAPDPH</sequence>
<dbReference type="KEGG" id="shun:DWB77_06125"/>
<dbReference type="AlphaFoldDB" id="A0A387HNJ9"/>
<feature type="transmembrane region" description="Helical" evidence="2">
    <location>
        <begin position="66"/>
        <end position="93"/>
    </location>
</feature>
<feature type="transmembrane region" description="Helical" evidence="2">
    <location>
        <begin position="32"/>
        <end position="60"/>
    </location>
</feature>
<proteinExistence type="predicted"/>
<organism evidence="3 4">
    <name type="scientific">Streptomyces hundungensis</name>
    <dbReference type="NCBI Taxonomy" id="1077946"/>
    <lineage>
        <taxon>Bacteria</taxon>
        <taxon>Bacillati</taxon>
        <taxon>Actinomycetota</taxon>
        <taxon>Actinomycetes</taxon>
        <taxon>Kitasatosporales</taxon>
        <taxon>Streptomycetaceae</taxon>
        <taxon>Streptomyces</taxon>
    </lineage>
</organism>
<evidence type="ECO:0000313" key="4">
    <source>
        <dbReference type="Proteomes" id="UP000271554"/>
    </source>
</evidence>
<keyword evidence="2" id="KW-1133">Transmembrane helix</keyword>
<protein>
    <submittedName>
        <fullName evidence="3">Uncharacterized protein</fullName>
    </submittedName>
</protein>
<reference evidence="3 4" key="1">
    <citation type="submission" date="2018-10" db="EMBL/GenBank/DDBJ databases">
        <title>Relationship between Morphology and Antimicrobial Activity in Streptomyces.</title>
        <authorList>
            <person name="Kang H.J."/>
            <person name="Kim S.B."/>
        </authorList>
    </citation>
    <scope>NUCLEOTIDE SEQUENCE [LARGE SCALE GENOMIC DNA]</scope>
    <source>
        <strain evidence="3 4">BH38</strain>
    </source>
</reference>
<gene>
    <name evidence="3" type="ORF">DWB77_06125</name>
</gene>
<accession>A0A387HNJ9</accession>
<evidence type="ECO:0000256" key="2">
    <source>
        <dbReference type="SAM" id="Phobius"/>
    </source>
</evidence>
<dbReference type="EMBL" id="CP032698">
    <property type="protein sequence ID" value="AYG83923.1"/>
    <property type="molecule type" value="Genomic_DNA"/>
</dbReference>
<evidence type="ECO:0000313" key="3">
    <source>
        <dbReference type="EMBL" id="AYG83923.1"/>
    </source>
</evidence>
<keyword evidence="4" id="KW-1185">Reference proteome</keyword>
<dbReference type="Proteomes" id="UP000271554">
    <property type="component" value="Chromosome"/>
</dbReference>
<feature type="region of interest" description="Disordered" evidence="1">
    <location>
        <begin position="273"/>
        <end position="293"/>
    </location>
</feature>
<keyword evidence="2" id="KW-0472">Membrane</keyword>
<evidence type="ECO:0000256" key="1">
    <source>
        <dbReference type="SAM" id="MobiDB-lite"/>
    </source>
</evidence>